<dbReference type="GO" id="GO:0005886">
    <property type="term" value="C:plasma membrane"/>
    <property type="evidence" value="ECO:0007669"/>
    <property type="project" value="UniProtKB-SubCell"/>
</dbReference>
<evidence type="ECO:0000313" key="20">
    <source>
        <dbReference type="EMBL" id="NIA70551.1"/>
    </source>
</evidence>
<dbReference type="Pfam" id="PF00512">
    <property type="entry name" value="HisKA"/>
    <property type="match status" value="1"/>
</dbReference>
<dbReference type="InterPro" id="IPR036097">
    <property type="entry name" value="HisK_dim/P_sf"/>
</dbReference>
<dbReference type="Gene3D" id="3.30.565.10">
    <property type="entry name" value="Histidine kinase-like ATPase, C-terminal domain"/>
    <property type="match status" value="1"/>
</dbReference>
<evidence type="ECO:0000256" key="18">
    <source>
        <dbReference type="SAM" id="Phobius"/>
    </source>
</evidence>
<proteinExistence type="predicted"/>
<evidence type="ECO:0000256" key="13">
    <source>
        <dbReference type="ARBA" id="ARBA00023012"/>
    </source>
</evidence>
<evidence type="ECO:0000256" key="17">
    <source>
        <dbReference type="SAM" id="Coils"/>
    </source>
</evidence>
<dbReference type="CDD" id="cd00082">
    <property type="entry name" value="HisKA"/>
    <property type="match status" value="1"/>
</dbReference>
<reference evidence="20" key="1">
    <citation type="submission" date="2020-03" db="EMBL/GenBank/DDBJ databases">
        <title>Genome of Pelagibius litoralis DSM 21314T.</title>
        <authorList>
            <person name="Wang G."/>
        </authorList>
    </citation>
    <scope>NUCLEOTIDE SEQUENCE</scope>
    <source>
        <strain evidence="20">DSM 21314</strain>
    </source>
</reference>
<evidence type="ECO:0000256" key="9">
    <source>
        <dbReference type="ARBA" id="ARBA00022741"/>
    </source>
</evidence>
<keyword evidence="8 18" id="KW-0812">Transmembrane</keyword>
<dbReference type="SMART" id="SM00387">
    <property type="entry name" value="HATPase_c"/>
    <property type="match status" value="1"/>
</dbReference>
<dbReference type="FunFam" id="3.30.450.20:FF:000127">
    <property type="entry name" value="C4-dicarboxylate transport sensor protein"/>
    <property type="match status" value="1"/>
</dbReference>
<evidence type="ECO:0000256" key="10">
    <source>
        <dbReference type="ARBA" id="ARBA00022777"/>
    </source>
</evidence>
<evidence type="ECO:0000256" key="3">
    <source>
        <dbReference type="ARBA" id="ARBA00012438"/>
    </source>
</evidence>
<evidence type="ECO:0000256" key="12">
    <source>
        <dbReference type="ARBA" id="ARBA00022989"/>
    </source>
</evidence>
<keyword evidence="11" id="KW-0067">ATP-binding</keyword>
<keyword evidence="21" id="KW-1185">Reference proteome</keyword>
<evidence type="ECO:0000256" key="14">
    <source>
        <dbReference type="ARBA" id="ARBA00023136"/>
    </source>
</evidence>
<evidence type="ECO:0000256" key="15">
    <source>
        <dbReference type="ARBA" id="ARBA00059004"/>
    </source>
</evidence>
<dbReference type="GO" id="GO:0000155">
    <property type="term" value="F:phosphorelay sensor kinase activity"/>
    <property type="evidence" value="ECO:0007669"/>
    <property type="project" value="InterPro"/>
</dbReference>
<dbReference type="Gene3D" id="3.30.450.20">
    <property type="entry name" value="PAS domain"/>
    <property type="match status" value="2"/>
</dbReference>
<feature type="domain" description="Histidine kinase" evidence="19">
    <location>
        <begin position="407"/>
        <end position="620"/>
    </location>
</feature>
<name>A0A967F030_9PROT</name>
<evidence type="ECO:0000256" key="4">
    <source>
        <dbReference type="ARBA" id="ARBA00022475"/>
    </source>
</evidence>
<sequence length="629" mass="69715">MGDHRQKIVGQDGALRRRGLVIGLAAALSATALVLALTWYWSSDLFLDQTQVRAAAKLDLYNSNLDGALGKYQSVPKLLALHDEVAAFFQAPLDDEALRRANELTKTVSLLTGAEDTYFMDAEGLTFAASNWDSDRPFVGHNFSYRPYFREAMQGRLGRFFALGTTSGRRGYYFASPVFRDREILGAVVVKVSLTDIEAAWTADEEKVIVTDPHGVIFVSSYPDWRFRSLAPLDEAALQAIAESRRYQSVDLRPLDVVAQDRAGPGPHLIRIAGETGVSDSAEYLMVSRAMPEAGWTVSVLASTQLARSQSITATLMAALACLITFLVAALVWQRRSRFVERIAYQRRASEELEQRVEERTADLTTANVRLEREIGERQAAEADLRQAQDDLVQAGKLAALGQMSAALSHEFNQPLAAIRSYADNARLLIERDRHGEAGENLQRIRDLTARMAEISKHLMTFARKPRRELRPLVLSEVLDDTLSFLRIRLERAGAVVSLEQPDRGLQVRAGRVRLQHVILNLVSNALDAMENQEHPRIEITVVEKGERVIVSLRDHGPGIDREQVARIFDPFFTTKDVGKGLGLGLSISYNIVRDFGGSIRAENHPGGGAVFVVDLPLLPLPETVLEPA</sequence>
<dbReference type="SMART" id="SM00388">
    <property type="entry name" value="HisKA"/>
    <property type="match status" value="1"/>
</dbReference>
<dbReference type="SUPFAM" id="SSF103190">
    <property type="entry name" value="Sensory domain-like"/>
    <property type="match status" value="1"/>
</dbReference>
<comment type="catalytic activity">
    <reaction evidence="1">
        <text>ATP + protein L-histidine = ADP + protein N-phospho-L-histidine.</text>
        <dbReference type="EC" id="2.7.13.3"/>
    </reaction>
</comment>
<keyword evidence="14 18" id="KW-0472">Membrane</keyword>
<evidence type="ECO:0000256" key="1">
    <source>
        <dbReference type="ARBA" id="ARBA00000085"/>
    </source>
</evidence>
<comment type="caution">
    <text evidence="20">The sequence shown here is derived from an EMBL/GenBank/DDBJ whole genome shotgun (WGS) entry which is preliminary data.</text>
</comment>
<dbReference type="EC" id="2.7.13.3" evidence="3"/>
<keyword evidence="9" id="KW-0547">Nucleotide-binding</keyword>
<dbReference type="InterPro" id="IPR003594">
    <property type="entry name" value="HATPase_dom"/>
</dbReference>
<dbReference type="GO" id="GO:0005524">
    <property type="term" value="F:ATP binding"/>
    <property type="evidence" value="ECO:0007669"/>
    <property type="project" value="UniProtKB-KW"/>
</dbReference>
<dbReference type="InterPro" id="IPR033479">
    <property type="entry name" value="dCache_1"/>
</dbReference>
<keyword evidence="5" id="KW-0997">Cell inner membrane</keyword>
<keyword evidence="12 18" id="KW-1133">Transmembrane helix</keyword>
<dbReference type="InterPro" id="IPR005467">
    <property type="entry name" value="His_kinase_dom"/>
</dbReference>
<dbReference type="InterPro" id="IPR017055">
    <property type="entry name" value="Sig_transdc_His_kinase_DctB"/>
</dbReference>
<dbReference type="RefSeq" id="WP_167227263.1">
    <property type="nucleotide sequence ID" value="NZ_JAAQPH010000014.1"/>
</dbReference>
<comment type="function">
    <text evidence="15">Member of the two-component regulatory system DctB/DctD involved in the transport of C4-dicarboxylates. DctB functions as a membrane-associated protein kinase that phosphorylates DctD in response to environmental signals.</text>
</comment>
<dbReference type="PANTHER" id="PTHR43065">
    <property type="entry name" value="SENSOR HISTIDINE KINASE"/>
    <property type="match status" value="1"/>
</dbReference>
<evidence type="ECO:0000256" key="16">
    <source>
        <dbReference type="ARBA" id="ARBA00073143"/>
    </source>
</evidence>
<dbReference type="Pfam" id="PF02743">
    <property type="entry name" value="dCache_1"/>
    <property type="match status" value="1"/>
</dbReference>
<gene>
    <name evidence="20" type="ORF">HBA54_18300</name>
</gene>
<dbReference type="EMBL" id="JAAQPH010000014">
    <property type="protein sequence ID" value="NIA70551.1"/>
    <property type="molecule type" value="Genomic_DNA"/>
</dbReference>
<dbReference type="FunFam" id="1.10.287.130:FF:000049">
    <property type="entry name" value="C4-dicarboxylate transport sensor protein DctB"/>
    <property type="match status" value="1"/>
</dbReference>
<dbReference type="PANTHER" id="PTHR43065:SF46">
    <property type="entry name" value="C4-DICARBOXYLATE TRANSPORT SENSOR PROTEIN DCTB"/>
    <property type="match status" value="1"/>
</dbReference>
<feature type="transmembrane region" description="Helical" evidence="18">
    <location>
        <begin position="20"/>
        <end position="41"/>
    </location>
</feature>
<dbReference type="Pfam" id="PF02518">
    <property type="entry name" value="HATPase_c"/>
    <property type="match status" value="1"/>
</dbReference>
<dbReference type="Proteomes" id="UP000761264">
    <property type="component" value="Unassembled WGS sequence"/>
</dbReference>
<keyword evidence="10 20" id="KW-0418">Kinase</keyword>
<dbReference type="SUPFAM" id="SSF55874">
    <property type="entry name" value="ATPase domain of HSP90 chaperone/DNA topoisomerase II/histidine kinase"/>
    <property type="match status" value="1"/>
</dbReference>
<evidence type="ECO:0000256" key="8">
    <source>
        <dbReference type="ARBA" id="ARBA00022692"/>
    </source>
</evidence>
<organism evidence="20 21">
    <name type="scientific">Pelagibius litoralis</name>
    <dbReference type="NCBI Taxonomy" id="374515"/>
    <lineage>
        <taxon>Bacteria</taxon>
        <taxon>Pseudomonadati</taxon>
        <taxon>Pseudomonadota</taxon>
        <taxon>Alphaproteobacteria</taxon>
        <taxon>Rhodospirillales</taxon>
        <taxon>Rhodovibrionaceae</taxon>
        <taxon>Pelagibius</taxon>
    </lineage>
</organism>
<comment type="subcellular location">
    <subcellularLocation>
        <location evidence="2">Cell inner membrane</location>
        <topology evidence="2">Multi-pass membrane protein</topology>
    </subcellularLocation>
</comment>
<dbReference type="Gene3D" id="1.10.287.130">
    <property type="match status" value="1"/>
</dbReference>
<accession>A0A967F030</accession>
<keyword evidence="13" id="KW-0902">Two-component regulatory system</keyword>
<dbReference type="SUPFAM" id="SSF47384">
    <property type="entry name" value="Homodimeric domain of signal transducing histidine kinase"/>
    <property type="match status" value="1"/>
</dbReference>
<dbReference type="AlphaFoldDB" id="A0A967F030"/>
<evidence type="ECO:0000256" key="11">
    <source>
        <dbReference type="ARBA" id="ARBA00022840"/>
    </source>
</evidence>
<evidence type="ECO:0000259" key="19">
    <source>
        <dbReference type="PROSITE" id="PS50109"/>
    </source>
</evidence>
<keyword evidence="17" id="KW-0175">Coiled coil</keyword>
<dbReference type="InterPro" id="IPR036890">
    <property type="entry name" value="HATPase_C_sf"/>
</dbReference>
<evidence type="ECO:0000256" key="2">
    <source>
        <dbReference type="ARBA" id="ARBA00004429"/>
    </source>
</evidence>
<dbReference type="InterPro" id="IPR003661">
    <property type="entry name" value="HisK_dim/P_dom"/>
</dbReference>
<dbReference type="InterPro" id="IPR004358">
    <property type="entry name" value="Sig_transdc_His_kin-like_C"/>
</dbReference>
<keyword evidence="4" id="KW-1003">Cell membrane</keyword>
<evidence type="ECO:0000313" key="21">
    <source>
        <dbReference type="Proteomes" id="UP000761264"/>
    </source>
</evidence>
<feature type="transmembrane region" description="Helical" evidence="18">
    <location>
        <begin position="312"/>
        <end position="333"/>
    </location>
</feature>
<keyword evidence="7" id="KW-0808">Transferase</keyword>
<dbReference type="PIRSF" id="PIRSF036431">
    <property type="entry name" value="STHK_DctB"/>
    <property type="match status" value="1"/>
</dbReference>
<feature type="coiled-coil region" evidence="17">
    <location>
        <begin position="354"/>
        <end position="398"/>
    </location>
</feature>
<dbReference type="PROSITE" id="PS50109">
    <property type="entry name" value="HIS_KIN"/>
    <property type="match status" value="1"/>
</dbReference>
<evidence type="ECO:0000256" key="6">
    <source>
        <dbReference type="ARBA" id="ARBA00022553"/>
    </source>
</evidence>
<evidence type="ECO:0000256" key="7">
    <source>
        <dbReference type="ARBA" id="ARBA00022679"/>
    </source>
</evidence>
<keyword evidence="6" id="KW-0597">Phosphoprotein</keyword>
<dbReference type="PRINTS" id="PR00344">
    <property type="entry name" value="BCTRLSENSOR"/>
</dbReference>
<protein>
    <recommendedName>
        <fullName evidence="16">C4-dicarboxylate transport sensor protein DctB</fullName>
        <ecNumber evidence="3">2.7.13.3</ecNumber>
    </recommendedName>
</protein>
<evidence type="ECO:0000256" key="5">
    <source>
        <dbReference type="ARBA" id="ARBA00022519"/>
    </source>
</evidence>
<dbReference type="InterPro" id="IPR029151">
    <property type="entry name" value="Sensor-like_sf"/>
</dbReference>